<evidence type="ECO:0000313" key="1">
    <source>
        <dbReference type="EMBL" id="KAK9951330.1"/>
    </source>
</evidence>
<dbReference type="Gene3D" id="3.10.10.10">
    <property type="entry name" value="HIV Type 1 Reverse Transcriptase, subunit A, domain 1"/>
    <property type="match status" value="1"/>
</dbReference>
<protein>
    <submittedName>
        <fullName evidence="1">Uncharacterized protein</fullName>
    </submittedName>
</protein>
<dbReference type="Proteomes" id="UP001457282">
    <property type="component" value="Unassembled WGS sequence"/>
</dbReference>
<gene>
    <name evidence="1" type="ORF">M0R45_006783</name>
</gene>
<dbReference type="EMBL" id="JBEDUW010000001">
    <property type="protein sequence ID" value="KAK9951330.1"/>
    <property type="molecule type" value="Genomic_DNA"/>
</dbReference>
<dbReference type="PANTHER" id="PTHR24559">
    <property type="entry name" value="TRANSPOSON TY3-I GAG-POL POLYPROTEIN"/>
    <property type="match status" value="1"/>
</dbReference>
<dbReference type="InterPro" id="IPR053134">
    <property type="entry name" value="RNA-dir_DNA_polymerase"/>
</dbReference>
<reference evidence="1 2" key="1">
    <citation type="journal article" date="2023" name="G3 (Bethesda)">
        <title>A chromosome-length genome assembly and annotation of blackberry (Rubus argutus, cv. 'Hillquist').</title>
        <authorList>
            <person name="Bruna T."/>
            <person name="Aryal R."/>
            <person name="Dudchenko O."/>
            <person name="Sargent D.J."/>
            <person name="Mead D."/>
            <person name="Buti M."/>
            <person name="Cavallini A."/>
            <person name="Hytonen T."/>
            <person name="Andres J."/>
            <person name="Pham M."/>
            <person name="Weisz D."/>
            <person name="Mascagni F."/>
            <person name="Usai G."/>
            <person name="Natali L."/>
            <person name="Bassil N."/>
            <person name="Fernandez G.E."/>
            <person name="Lomsadze A."/>
            <person name="Armour M."/>
            <person name="Olukolu B."/>
            <person name="Poorten T."/>
            <person name="Britton C."/>
            <person name="Davik J."/>
            <person name="Ashrafi H."/>
            <person name="Aiden E.L."/>
            <person name="Borodovsky M."/>
            <person name="Worthington M."/>
        </authorList>
    </citation>
    <scope>NUCLEOTIDE SEQUENCE [LARGE SCALE GENOMIC DNA]</scope>
    <source>
        <strain evidence="1">PI 553951</strain>
    </source>
</reference>
<dbReference type="AlphaFoldDB" id="A0AAW1YRJ3"/>
<dbReference type="PANTHER" id="PTHR24559:SF439">
    <property type="entry name" value="RETROTRANSPOSON, UNCLASSIFIED-LIKE PROTEIN"/>
    <property type="match status" value="1"/>
</dbReference>
<sequence>MENECARANEGTSMTPEAATLQEALPAPECMQDESIAIAGEMEAVNLSDDPAIQKPVLVSKYLTPEEKKYLISLLKEFRDAFAWSYEEMLGLDPRLVCHTLNVESKAKPVMQSRRNYHPNDEIQINQEIYKLLASGFIKPIKHPTWLANIVPVKRKNG</sequence>
<dbReference type="SUPFAM" id="SSF56672">
    <property type="entry name" value="DNA/RNA polymerases"/>
    <property type="match status" value="1"/>
</dbReference>
<organism evidence="1 2">
    <name type="scientific">Rubus argutus</name>
    <name type="common">Southern blackberry</name>
    <dbReference type="NCBI Taxonomy" id="59490"/>
    <lineage>
        <taxon>Eukaryota</taxon>
        <taxon>Viridiplantae</taxon>
        <taxon>Streptophyta</taxon>
        <taxon>Embryophyta</taxon>
        <taxon>Tracheophyta</taxon>
        <taxon>Spermatophyta</taxon>
        <taxon>Magnoliopsida</taxon>
        <taxon>eudicotyledons</taxon>
        <taxon>Gunneridae</taxon>
        <taxon>Pentapetalae</taxon>
        <taxon>rosids</taxon>
        <taxon>fabids</taxon>
        <taxon>Rosales</taxon>
        <taxon>Rosaceae</taxon>
        <taxon>Rosoideae</taxon>
        <taxon>Rosoideae incertae sedis</taxon>
        <taxon>Rubus</taxon>
    </lineage>
</organism>
<accession>A0AAW1YRJ3</accession>
<keyword evidence="2" id="KW-1185">Reference proteome</keyword>
<dbReference type="InterPro" id="IPR043502">
    <property type="entry name" value="DNA/RNA_pol_sf"/>
</dbReference>
<evidence type="ECO:0000313" key="2">
    <source>
        <dbReference type="Proteomes" id="UP001457282"/>
    </source>
</evidence>
<proteinExistence type="predicted"/>
<comment type="caution">
    <text evidence="1">The sequence shown here is derived from an EMBL/GenBank/DDBJ whole genome shotgun (WGS) entry which is preliminary data.</text>
</comment>
<name>A0AAW1YRJ3_RUBAR</name>